<name>N1PY32_DOTSN</name>
<dbReference type="Proteomes" id="UP000016933">
    <property type="component" value="Unassembled WGS sequence"/>
</dbReference>
<evidence type="ECO:0000256" key="4">
    <source>
        <dbReference type="ARBA" id="ARBA00023136"/>
    </source>
</evidence>
<evidence type="ECO:0000313" key="10">
    <source>
        <dbReference type="Proteomes" id="UP000016933"/>
    </source>
</evidence>
<accession>N1PY32</accession>
<dbReference type="InterPro" id="IPR052337">
    <property type="entry name" value="SAT4-like"/>
</dbReference>
<evidence type="ECO:0000256" key="7">
    <source>
        <dbReference type="SAM" id="Phobius"/>
    </source>
</evidence>
<feature type="transmembrane region" description="Helical" evidence="7">
    <location>
        <begin position="215"/>
        <end position="241"/>
    </location>
</feature>
<evidence type="ECO:0000256" key="6">
    <source>
        <dbReference type="SAM" id="MobiDB-lite"/>
    </source>
</evidence>
<evidence type="ECO:0000256" key="1">
    <source>
        <dbReference type="ARBA" id="ARBA00004141"/>
    </source>
</evidence>
<keyword evidence="4 7" id="KW-0472">Membrane</keyword>
<keyword evidence="2 7" id="KW-0812">Transmembrane</keyword>
<evidence type="ECO:0000256" key="3">
    <source>
        <dbReference type="ARBA" id="ARBA00022989"/>
    </source>
</evidence>
<evidence type="ECO:0000256" key="5">
    <source>
        <dbReference type="ARBA" id="ARBA00038359"/>
    </source>
</evidence>
<keyword evidence="10" id="KW-1185">Reference proteome</keyword>
<dbReference type="InterPro" id="IPR049326">
    <property type="entry name" value="Rhodopsin_dom_fungi"/>
</dbReference>
<reference evidence="9 10" key="2">
    <citation type="journal article" date="2012" name="PLoS Pathog.">
        <title>Diverse lifestyles and strategies of plant pathogenesis encoded in the genomes of eighteen Dothideomycetes fungi.</title>
        <authorList>
            <person name="Ohm R.A."/>
            <person name="Feau N."/>
            <person name="Henrissat B."/>
            <person name="Schoch C.L."/>
            <person name="Horwitz B.A."/>
            <person name="Barry K.W."/>
            <person name="Condon B.J."/>
            <person name="Copeland A.C."/>
            <person name="Dhillon B."/>
            <person name="Glaser F."/>
            <person name="Hesse C.N."/>
            <person name="Kosti I."/>
            <person name="LaButti K."/>
            <person name="Lindquist E.A."/>
            <person name="Lucas S."/>
            <person name="Salamov A.A."/>
            <person name="Bradshaw R.E."/>
            <person name="Ciuffetti L."/>
            <person name="Hamelin R.C."/>
            <person name="Kema G.H.J."/>
            <person name="Lawrence C."/>
            <person name="Scott J.A."/>
            <person name="Spatafora J.W."/>
            <person name="Turgeon B.G."/>
            <person name="de Wit P.J.G.M."/>
            <person name="Zhong S."/>
            <person name="Goodwin S.B."/>
            <person name="Grigoriev I.V."/>
        </authorList>
    </citation>
    <scope>NUCLEOTIDE SEQUENCE [LARGE SCALE GENOMIC DNA]</scope>
    <source>
        <strain evidence="10">NZE10 / CBS 128990</strain>
    </source>
</reference>
<comment type="similarity">
    <text evidence="5">Belongs to the SAT4 family.</text>
</comment>
<dbReference type="eggNOG" id="ENOG502S025">
    <property type="taxonomic scope" value="Eukaryota"/>
</dbReference>
<dbReference type="Pfam" id="PF20684">
    <property type="entry name" value="Fung_rhodopsin"/>
    <property type="match status" value="1"/>
</dbReference>
<feature type="region of interest" description="Disordered" evidence="6">
    <location>
        <begin position="372"/>
        <end position="392"/>
    </location>
</feature>
<feature type="transmembrane region" description="Helical" evidence="7">
    <location>
        <begin position="181"/>
        <end position="203"/>
    </location>
</feature>
<reference evidence="10" key="1">
    <citation type="journal article" date="2012" name="PLoS Genet.">
        <title>The genomes of the fungal plant pathogens Cladosporium fulvum and Dothistroma septosporum reveal adaptation to different hosts and lifestyles but also signatures of common ancestry.</title>
        <authorList>
            <person name="de Wit P.J.G.M."/>
            <person name="van der Burgt A."/>
            <person name="Oekmen B."/>
            <person name="Stergiopoulos I."/>
            <person name="Abd-Elsalam K.A."/>
            <person name="Aerts A.L."/>
            <person name="Bahkali A.H."/>
            <person name="Beenen H.G."/>
            <person name="Chettri P."/>
            <person name="Cox M.P."/>
            <person name="Datema E."/>
            <person name="de Vries R.P."/>
            <person name="Dhillon B."/>
            <person name="Ganley A.R."/>
            <person name="Griffiths S.A."/>
            <person name="Guo Y."/>
            <person name="Hamelin R.C."/>
            <person name="Henrissat B."/>
            <person name="Kabir M.S."/>
            <person name="Jashni M.K."/>
            <person name="Kema G."/>
            <person name="Klaubauf S."/>
            <person name="Lapidus A."/>
            <person name="Levasseur A."/>
            <person name="Lindquist E."/>
            <person name="Mehrabi R."/>
            <person name="Ohm R.A."/>
            <person name="Owen T.J."/>
            <person name="Salamov A."/>
            <person name="Schwelm A."/>
            <person name="Schijlen E."/>
            <person name="Sun H."/>
            <person name="van den Burg H.A."/>
            <person name="van Ham R.C.H.J."/>
            <person name="Zhang S."/>
            <person name="Goodwin S.B."/>
            <person name="Grigoriev I.V."/>
            <person name="Collemare J."/>
            <person name="Bradshaw R.E."/>
        </authorList>
    </citation>
    <scope>NUCLEOTIDE SEQUENCE [LARGE SCALE GENOMIC DNA]</scope>
    <source>
        <strain evidence="10">NZE10 / CBS 128990</strain>
    </source>
</reference>
<keyword evidence="3 7" id="KW-1133">Transmembrane helix</keyword>
<dbReference type="OMA" id="CYCVIAS"/>
<evidence type="ECO:0000256" key="2">
    <source>
        <dbReference type="ARBA" id="ARBA00022692"/>
    </source>
</evidence>
<dbReference type="HOGENOM" id="CLU_028200_0_4_1"/>
<dbReference type="STRING" id="675120.N1PY32"/>
<feature type="transmembrane region" description="Helical" evidence="7">
    <location>
        <begin position="12"/>
        <end position="32"/>
    </location>
</feature>
<feature type="domain" description="Rhodopsin" evidence="8">
    <location>
        <begin position="29"/>
        <end position="278"/>
    </location>
</feature>
<feature type="transmembrane region" description="Helical" evidence="7">
    <location>
        <begin position="127"/>
        <end position="150"/>
    </location>
</feature>
<feature type="region of interest" description="Disordered" evidence="6">
    <location>
        <begin position="332"/>
        <end position="354"/>
    </location>
</feature>
<dbReference type="EMBL" id="KB446535">
    <property type="protein sequence ID" value="EME48441.1"/>
    <property type="molecule type" value="Genomic_DNA"/>
</dbReference>
<protein>
    <recommendedName>
        <fullName evidence="8">Rhodopsin domain-containing protein</fullName>
    </recommendedName>
</protein>
<proteinExistence type="inferred from homology"/>
<organism evidence="9 10">
    <name type="scientific">Dothistroma septosporum (strain NZE10 / CBS 128990)</name>
    <name type="common">Red band needle blight fungus</name>
    <name type="synonym">Mycosphaerella pini</name>
    <dbReference type="NCBI Taxonomy" id="675120"/>
    <lineage>
        <taxon>Eukaryota</taxon>
        <taxon>Fungi</taxon>
        <taxon>Dikarya</taxon>
        <taxon>Ascomycota</taxon>
        <taxon>Pezizomycotina</taxon>
        <taxon>Dothideomycetes</taxon>
        <taxon>Dothideomycetidae</taxon>
        <taxon>Mycosphaerellales</taxon>
        <taxon>Mycosphaerellaceae</taxon>
        <taxon>Dothistroma</taxon>
    </lineage>
</organism>
<dbReference type="GO" id="GO:0016020">
    <property type="term" value="C:membrane"/>
    <property type="evidence" value="ECO:0007669"/>
    <property type="project" value="UniProtKB-SubCell"/>
</dbReference>
<comment type="subcellular location">
    <subcellularLocation>
        <location evidence="1">Membrane</location>
        <topology evidence="1">Multi-pass membrane protein</topology>
    </subcellularLocation>
</comment>
<dbReference type="AlphaFoldDB" id="N1PY32"/>
<evidence type="ECO:0000259" key="8">
    <source>
        <dbReference type="Pfam" id="PF20684"/>
    </source>
</evidence>
<evidence type="ECO:0000313" key="9">
    <source>
        <dbReference type="EMBL" id="EME48441.1"/>
    </source>
</evidence>
<dbReference type="OrthoDB" id="444631at2759"/>
<gene>
    <name evidence="9" type="ORF">DOTSEDRAFT_121192</name>
</gene>
<dbReference type="PANTHER" id="PTHR33048:SF132">
    <property type="entry name" value="MEMBRANE PROTEIN, PUTATIVE (AFU_ORTHOLOGUE AFUA_6G07820)-RELATED"/>
    <property type="match status" value="1"/>
</dbReference>
<sequence>MKASGHASGAAVIATTLTGSILFYIACGLRLYTRIYIVRQPWWDDALIAISVVFVSRHTPILTCTDQATASYGLGKHVEEVPPDRLKTMLFWFWLSIWNYYCAQGFAKLSILLQYQRIFGHVKKFRIACYCVIASVVFYIVWGSFSTAFYCFPASGFWHPEAVAEGKAHCQAQWTVKVPIWFFNAALNMATDIAIAVLPLPVIKSLNLPRKQRISLMFVFGIGGFIIIISIIRLSGLYAIAVSHDPTYDNPLAAIWSATEANLTGLASCLPVLKGMIAKFFPSLIKASYAASNQPYGNSGQMHSKLSEKGARKSAAVWGKKETEINIEETTVCGSSDSPDMRSGGGWGWEEEKRSDAIEMETIVEAGKKTYPRRDTAGSEEHLVEVLPAERA</sequence>
<dbReference type="PANTHER" id="PTHR33048">
    <property type="entry name" value="PTH11-LIKE INTEGRAL MEMBRANE PROTEIN (AFU_ORTHOLOGUE AFUA_5G11245)"/>
    <property type="match status" value="1"/>
</dbReference>